<organism evidence="1 2">
    <name type="scientific">Liparis tanakae</name>
    <name type="common">Tanaka's snailfish</name>
    <dbReference type="NCBI Taxonomy" id="230148"/>
    <lineage>
        <taxon>Eukaryota</taxon>
        <taxon>Metazoa</taxon>
        <taxon>Chordata</taxon>
        <taxon>Craniata</taxon>
        <taxon>Vertebrata</taxon>
        <taxon>Euteleostomi</taxon>
        <taxon>Actinopterygii</taxon>
        <taxon>Neopterygii</taxon>
        <taxon>Teleostei</taxon>
        <taxon>Neoteleostei</taxon>
        <taxon>Acanthomorphata</taxon>
        <taxon>Eupercaria</taxon>
        <taxon>Perciformes</taxon>
        <taxon>Cottioidei</taxon>
        <taxon>Cottales</taxon>
        <taxon>Liparidae</taxon>
        <taxon>Liparis</taxon>
    </lineage>
</organism>
<evidence type="ECO:0000313" key="1">
    <source>
        <dbReference type="EMBL" id="TNN87429.1"/>
    </source>
</evidence>
<dbReference type="EMBL" id="SRLO01000010">
    <property type="protein sequence ID" value="TNN87429.1"/>
    <property type="molecule type" value="Genomic_DNA"/>
</dbReference>
<protein>
    <submittedName>
        <fullName evidence="1">Uncharacterized protein</fullName>
    </submittedName>
</protein>
<accession>A0A4Z2JB39</accession>
<dbReference type="Proteomes" id="UP000314294">
    <property type="component" value="Unassembled WGS sequence"/>
</dbReference>
<gene>
    <name evidence="1" type="ORF">EYF80_002146</name>
</gene>
<proteinExistence type="predicted"/>
<keyword evidence="2" id="KW-1185">Reference proteome</keyword>
<comment type="caution">
    <text evidence="1">The sequence shown here is derived from an EMBL/GenBank/DDBJ whole genome shotgun (WGS) entry which is preliminary data.</text>
</comment>
<evidence type="ECO:0000313" key="2">
    <source>
        <dbReference type="Proteomes" id="UP000314294"/>
    </source>
</evidence>
<dbReference type="AlphaFoldDB" id="A0A4Z2JB39"/>
<name>A0A4Z2JB39_9TELE</name>
<sequence length="110" mass="12564">MEEDYKLYRLQRSLNCPRFLQVVARVEEQASLYQGTLPFWVELLIDRVSVHRLPVVLRAPAGAVDVDVLGVQTEGLGLHHVGHLTIQHTNTCVHIHTNRRTPDEKTEKGF</sequence>
<reference evidence="1 2" key="1">
    <citation type="submission" date="2019-03" db="EMBL/GenBank/DDBJ databases">
        <title>First draft genome of Liparis tanakae, snailfish: a comprehensive survey of snailfish specific genes.</title>
        <authorList>
            <person name="Kim W."/>
            <person name="Song I."/>
            <person name="Jeong J.-H."/>
            <person name="Kim D."/>
            <person name="Kim S."/>
            <person name="Ryu S."/>
            <person name="Song J.Y."/>
            <person name="Lee S.K."/>
        </authorList>
    </citation>
    <scope>NUCLEOTIDE SEQUENCE [LARGE SCALE GENOMIC DNA]</scope>
    <source>
        <tissue evidence="1">Muscle</tissue>
    </source>
</reference>